<evidence type="ECO:0000313" key="2">
    <source>
        <dbReference type="Proteomes" id="UP001241056"/>
    </source>
</evidence>
<dbReference type="PANTHER" id="PTHR35175:SF2">
    <property type="entry name" value="DUF1289 DOMAIN-CONTAINING PROTEIN"/>
    <property type="match status" value="1"/>
</dbReference>
<organism evidence="1 2">
    <name type="scientific">Thiopseudomonas acetoxidans</name>
    <dbReference type="NCBI Taxonomy" id="3041622"/>
    <lineage>
        <taxon>Bacteria</taxon>
        <taxon>Pseudomonadati</taxon>
        <taxon>Pseudomonadota</taxon>
        <taxon>Gammaproteobacteria</taxon>
        <taxon>Pseudomonadales</taxon>
        <taxon>Pseudomonadaceae</taxon>
        <taxon>Thiopseudomonas</taxon>
    </lineage>
</organism>
<keyword evidence="2" id="KW-1185">Reference proteome</keyword>
<dbReference type="Proteomes" id="UP001241056">
    <property type="component" value="Unassembled WGS sequence"/>
</dbReference>
<dbReference type="InterPro" id="IPR010710">
    <property type="entry name" value="DUF1289"/>
</dbReference>
<comment type="caution">
    <text evidence="1">The sequence shown here is derived from an EMBL/GenBank/DDBJ whole genome shotgun (WGS) entry which is preliminary data.</text>
</comment>
<accession>A0ABT7SQV0</accession>
<dbReference type="RefSeq" id="WP_289410582.1">
    <property type="nucleotide sequence ID" value="NZ_JAUCDY010000006.1"/>
</dbReference>
<proteinExistence type="predicted"/>
<dbReference type="PANTHER" id="PTHR35175">
    <property type="entry name" value="DUF1289 DOMAIN-CONTAINING PROTEIN"/>
    <property type="match status" value="1"/>
</dbReference>
<evidence type="ECO:0000313" key="1">
    <source>
        <dbReference type="EMBL" id="MDM7857927.1"/>
    </source>
</evidence>
<protein>
    <submittedName>
        <fullName evidence="1">DUF1289 domain-containing protein</fullName>
    </submittedName>
</protein>
<name>A0ABT7SQV0_9GAMM</name>
<reference evidence="1 2" key="1">
    <citation type="submission" date="2023-06" db="EMBL/GenBank/DDBJ databases">
        <title>Thiopseudomonas sp. CY1220 draft genome sequence.</title>
        <authorList>
            <person name="Zhao G."/>
            <person name="An M."/>
        </authorList>
    </citation>
    <scope>NUCLEOTIDE SEQUENCE [LARGE SCALE GENOMIC DNA]</scope>
    <source>
        <strain evidence="1 2">CY1220</strain>
    </source>
</reference>
<sequence length="67" mass="7557">MTHKPYEKPVPSPCVSICALDDNEVCIGCQRTGDEIIRWGKMDNNERRAVLARLTQRAQAQGLITEE</sequence>
<dbReference type="Pfam" id="PF06945">
    <property type="entry name" value="DUF1289"/>
    <property type="match status" value="1"/>
</dbReference>
<gene>
    <name evidence="1" type="ORF">QEZ41_06505</name>
</gene>
<dbReference type="EMBL" id="JAUCDY010000006">
    <property type="protein sequence ID" value="MDM7857927.1"/>
    <property type="molecule type" value="Genomic_DNA"/>
</dbReference>